<dbReference type="EMBL" id="CAUYUJ010005224">
    <property type="protein sequence ID" value="CAK0812746.1"/>
    <property type="molecule type" value="Genomic_DNA"/>
</dbReference>
<evidence type="ECO:0000313" key="4">
    <source>
        <dbReference type="Proteomes" id="UP001189429"/>
    </source>
</evidence>
<protein>
    <submittedName>
        <fullName evidence="2">Uncharacterized protein</fullName>
    </submittedName>
</protein>
<comment type="caution">
    <text evidence="2">The sequence shown here is derived from an EMBL/GenBank/DDBJ whole genome shotgun (WGS) entry which is preliminary data.</text>
</comment>
<accession>A0ABN9R4C4</accession>
<dbReference type="Proteomes" id="UP001189429">
    <property type="component" value="Unassembled WGS sequence"/>
</dbReference>
<feature type="region of interest" description="Disordered" evidence="1">
    <location>
        <begin position="1"/>
        <end position="21"/>
    </location>
</feature>
<gene>
    <name evidence="2" type="ORF">PCOR1329_LOCUS16942</name>
    <name evidence="3" type="ORF">PCOR1329_LOCUS44374</name>
</gene>
<proteinExistence type="predicted"/>
<organism evidence="2 4">
    <name type="scientific">Prorocentrum cordatum</name>
    <dbReference type="NCBI Taxonomy" id="2364126"/>
    <lineage>
        <taxon>Eukaryota</taxon>
        <taxon>Sar</taxon>
        <taxon>Alveolata</taxon>
        <taxon>Dinophyceae</taxon>
        <taxon>Prorocentrales</taxon>
        <taxon>Prorocentraceae</taxon>
        <taxon>Prorocentrum</taxon>
    </lineage>
</organism>
<sequence>MMQRSSPGMQSPGMQRQPANMAVGGGGATFYNVGMQLSEELVNQLTVEHATETKALYKQITAMREELGRCGELMQGFVDREKAITEMMQQLQQAYEQTSSSLADMHGKFGDMTNHGMAKPDPVKDSEVEIQRIGRLLSSPAVPPPSVPPHLQQLVKSPIQQR</sequence>
<evidence type="ECO:0000256" key="1">
    <source>
        <dbReference type="SAM" id="MobiDB-lite"/>
    </source>
</evidence>
<evidence type="ECO:0000313" key="2">
    <source>
        <dbReference type="EMBL" id="CAK0812746.1"/>
    </source>
</evidence>
<dbReference type="EMBL" id="CAUYUJ010015329">
    <property type="protein sequence ID" value="CAK0852661.1"/>
    <property type="molecule type" value="Genomic_DNA"/>
</dbReference>
<keyword evidence="4" id="KW-1185">Reference proteome</keyword>
<reference evidence="2" key="1">
    <citation type="submission" date="2023-10" db="EMBL/GenBank/DDBJ databases">
        <authorList>
            <person name="Chen Y."/>
            <person name="Shah S."/>
            <person name="Dougan E. K."/>
            <person name="Thang M."/>
            <person name="Chan C."/>
        </authorList>
    </citation>
    <scope>NUCLEOTIDE SEQUENCE [LARGE SCALE GENOMIC DNA]</scope>
</reference>
<feature type="compositionally biased region" description="Polar residues" evidence="1">
    <location>
        <begin position="1"/>
        <end position="18"/>
    </location>
</feature>
<name>A0ABN9R4C4_9DINO</name>
<evidence type="ECO:0000313" key="3">
    <source>
        <dbReference type="EMBL" id="CAK0852661.1"/>
    </source>
</evidence>
<feature type="region of interest" description="Disordered" evidence="1">
    <location>
        <begin position="136"/>
        <end position="162"/>
    </location>
</feature>